<evidence type="ECO:0000313" key="9">
    <source>
        <dbReference type="Proteomes" id="UP000561045"/>
    </source>
</evidence>
<keyword evidence="4 5" id="KW-0472">Membrane</keyword>
<dbReference type="Pfam" id="PF00916">
    <property type="entry name" value="Sulfate_transp"/>
    <property type="match status" value="1"/>
</dbReference>
<dbReference type="InterPro" id="IPR011547">
    <property type="entry name" value="SLC26A/SulP_dom"/>
</dbReference>
<evidence type="ECO:0000256" key="1">
    <source>
        <dbReference type="ARBA" id="ARBA00004141"/>
    </source>
</evidence>
<dbReference type="SUPFAM" id="SSF52091">
    <property type="entry name" value="SpoIIaa-like"/>
    <property type="match status" value="1"/>
</dbReference>
<accession>A0A840BJN1</accession>
<feature type="transmembrane region" description="Helical" evidence="5">
    <location>
        <begin position="132"/>
        <end position="152"/>
    </location>
</feature>
<dbReference type="Gene3D" id="3.30.750.24">
    <property type="entry name" value="STAS domain"/>
    <property type="match status" value="1"/>
</dbReference>
<reference evidence="8 9" key="1">
    <citation type="submission" date="2020-08" db="EMBL/GenBank/DDBJ databases">
        <title>Genomic Encyclopedia of Type Strains, Phase IV (KMG-IV): sequencing the most valuable type-strain genomes for metagenomic binning, comparative biology and taxonomic classification.</title>
        <authorList>
            <person name="Goeker M."/>
        </authorList>
    </citation>
    <scope>NUCLEOTIDE SEQUENCE [LARGE SCALE GENOMIC DNA]</scope>
    <source>
        <strain evidence="8 9">DSM 106739</strain>
    </source>
</reference>
<dbReference type="CDD" id="cd00038">
    <property type="entry name" value="CAP_ED"/>
    <property type="match status" value="1"/>
</dbReference>
<feature type="transmembrane region" description="Helical" evidence="5">
    <location>
        <begin position="100"/>
        <end position="120"/>
    </location>
</feature>
<dbReference type="PROSITE" id="PS50042">
    <property type="entry name" value="CNMP_BINDING_3"/>
    <property type="match status" value="1"/>
</dbReference>
<dbReference type="Gene3D" id="2.60.120.10">
    <property type="entry name" value="Jelly Rolls"/>
    <property type="match status" value="1"/>
</dbReference>
<dbReference type="GO" id="GO:0016020">
    <property type="term" value="C:membrane"/>
    <property type="evidence" value="ECO:0007669"/>
    <property type="project" value="UniProtKB-SubCell"/>
</dbReference>
<feature type="transmembrane region" description="Helical" evidence="5">
    <location>
        <begin position="43"/>
        <end position="62"/>
    </location>
</feature>
<dbReference type="EMBL" id="JACIET010000001">
    <property type="protein sequence ID" value="MBB4012604.1"/>
    <property type="molecule type" value="Genomic_DNA"/>
</dbReference>
<feature type="transmembrane region" description="Helical" evidence="5">
    <location>
        <begin position="198"/>
        <end position="218"/>
    </location>
</feature>
<feature type="transmembrane region" description="Helical" evidence="5">
    <location>
        <begin position="344"/>
        <end position="374"/>
    </location>
</feature>
<dbReference type="PANTHER" id="PTHR43310:SF1">
    <property type="entry name" value="SULFATE TRANSPORTER YBAR-RELATED"/>
    <property type="match status" value="1"/>
</dbReference>
<gene>
    <name evidence="8" type="ORF">GGR36_001912</name>
</gene>
<evidence type="ECO:0000256" key="3">
    <source>
        <dbReference type="ARBA" id="ARBA00022989"/>
    </source>
</evidence>
<feature type="domain" description="STAS" evidence="7">
    <location>
        <begin position="454"/>
        <end position="571"/>
    </location>
</feature>
<dbReference type="PROSITE" id="PS50801">
    <property type="entry name" value="STAS"/>
    <property type="match status" value="1"/>
</dbReference>
<feature type="transmembrane region" description="Helical" evidence="5">
    <location>
        <begin position="71"/>
        <end position="88"/>
    </location>
</feature>
<evidence type="ECO:0000256" key="5">
    <source>
        <dbReference type="SAM" id="Phobius"/>
    </source>
</evidence>
<keyword evidence="9" id="KW-1185">Reference proteome</keyword>
<feature type="transmembrane region" description="Helical" evidence="5">
    <location>
        <begin position="255"/>
        <end position="277"/>
    </location>
</feature>
<dbReference type="PANTHER" id="PTHR43310">
    <property type="entry name" value="SULFATE TRANSPORTER YBAR-RELATED"/>
    <property type="match status" value="1"/>
</dbReference>
<comment type="subcellular location">
    <subcellularLocation>
        <location evidence="1">Membrane</location>
        <topology evidence="1">Multi-pass membrane protein</topology>
    </subcellularLocation>
</comment>
<dbReference type="SMART" id="SM00100">
    <property type="entry name" value="cNMP"/>
    <property type="match status" value="1"/>
</dbReference>
<name>A0A840BJN1_9RHOO</name>
<evidence type="ECO:0000313" key="8">
    <source>
        <dbReference type="EMBL" id="MBB4012604.1"/>
    </source>
</evidence>
<evidence type="ECO:0000259" key="6">
    <source>
        <dbReference type="PROSITE" id="PS50042"/>
    </source>
</evidence>
<dbReference type="InterPro" id="IPR052706">
    <property type="entry name" value="Membrane-Transporter-like"/>
</dbReference>
<feature type="transmembrane region" description="Helical" evidence="5">
    <location>
        <begin position="172"/>
        <end position="191"/>
    </location>
</feature>
<proteinExistence type="predicted"/>
<evidence type="ECO:0000256" key="2">
    <source>
        <dbReference type="ARBA" id="ARBA00022692"/>
    </source>
</evidence>
<dbReference type="RefSeq" id="WP_183634392.1">
    <property type="nucleotide sequence ID" value="NZ_BAABLE010000011.1"/>
</dbReference>
<dbReference type="InterPro" id="IPR036513">
    <property type="entry name" value="STAS_dom_sf"/>
</dbReference>
<dbReference type="CDD" id="cd07042">
    <property type="entry name" value="STAS_SulP_like_sulfate_transporter"/>
    <property type="match status" value="1"/>
</dbReference>
<evidence type="ECO:0000256" key="4">
    <source>
        <dbReference type="ARBA" id="ARBA00023136"/>
    </source>
</evidence>
<dbReference type="Proteomes" id="UP000561045">
    <property type="component" value="Unassembled WGS sequence"/>
</dbReference>
<dbReference type="InterPro" id="IPR014710">
    <property type="entry name" value="RmlC-like_jellyroll"/>
</dbReference>
<dbReference type="AlphaFoldDB" id="A0A840BJN1"/>
<keyword evidence="2 5" id="KW-0812">Transmembrane</keyword>
<feature type="transmembrane region" description="Helical" evidence="5">
    <location>
        <begin position="12"/>
        <end position="37"/>
    </location>
</feature>
<feature type="domain" description="Cyclic nucleotide-binding" evidence="6">
    <location>
        <begin position="606"/>
        <end position="699"/>
    </location>
</feature>
<feature type="transmembrane region" description="Helical" evidence="5">
    <location>
        <begin position="394"/>
        <end position="425"/>
    </location>
</feature>
<keyword evidence="3 5" id="KW-1133">Transmembrane helix</keyword>
<dbReference type="InterPro" id="IPR018490">
    <property type="entry name" value="cNMP-bd_dom_sf"/>
</dbReference>
<dbReference type="InterPro" id="IPR002645">
    <property type="entry name" value="STAS_dom"/>
</dbReference>
<sequence length="734" mass="78609">MDTNNARQAWVGDVWGGLAAMLVALPSAIAFGVTIFAPLGGSFGPHGAVAGILGATALGLIASSFGGTDRLITAPCAPAAALLAALTVEFARQGTPPETALLMLMLIGLAAGLLQIGFGLSRVGQLIRFIPYPVVSGYLSAVGITIIAGQLPRVLGADSSLSFWQALLHPAGWRWQSLLVGAVVIAVMAGAPRVVRAVPAAILALLCGVLLYLLLGFADPSLWQAANNPLLVGPLNLTTEQMFDTMLHQLEALNAWSPALLAQIFMPALSLAALLSIDTLKTCVVLDAMTASHHNPNREMIGQGLGNIASALLGGIPGAGTMGASLVNVSSGAQTRRSGTIEGVFALLAFLLLSSLVAWVPIAALGAILLVVGYRMIDRHSLEFFRTKSTRFDFMVIVTVIAVALVFNLIAASGAGIVLAVMLFLREQTRSTVLRRKLEGGEMFSRVVRHEIELQILLRNGSKTVIVELQGALFFGTANQLYQALEPEIGQRTYVILNLRRVQSLDLTATHALEQIKERLEAAGAYLIFTEIPRGLPSGLKMKRYLKEVGLVRESEKALAFRDLDQALEWIEHQMLSTEPGLIPSDEPPLSLPELEHLLGWKAGTLTSIASIIEPRQYAAGTKVLNLGGPEDELIFIRNGSVRVVLPLQGKDHWHIGTFGRGDFIGEMGFLDPSRRAADATALDDVECFVLSRARFNELADTQSEAAAHIFEGIACVLAMRVRFMNKELRALRT</sequence>
<comment type="caution">
    <text evidence="8">The sequence shown here is derived from an EMBL/GenBank/DDBJ whole genome shotgun (WGS) entry which is preliminary data.</text>
</comment>
<dbReference type="SUPFAM" id="SSF51206">
    <property type="entry name" value="cAMP-binding domain-like"/>
    <property type="match status" value="1"/>
</dbReference>
<protein>
    <submittedName>
        <fullName evidence="8">SulP family sulfate permease</fullName>
    </submittedName>
</protein>
<dbReference type="Pfam" id="PF01740">
    <property type="entry name" value="STAS"/>
    <property type="match status" value="1"/>
</dbReference>
<evidence type="ECO:0000259" key="7">
    <source>
        <dbReference type="PROSITE" id="PS50801"/>
    </source>
</evidence>
<dbReference type="Pfam" id="PF00027">
    <property type="entry name" value="cNMP_binding"/>
    <property type="match status" value="1"/>
</dbReference>
<organism evidence="8 9">
    <name type="scientific">Niveibacterium umoris</name>
    <dbReference type="NCBI Taxonomy" id="1193620"/>
    <lineage>
        <taxon>Bacteria</taxon>
        <taxon>Pseudomonadati</taxon>
        <taxon>Pseudomonadota</taxon>
        <taxon>Betaproteobacteria</taxon>
        <taxon>Rhodocyclales</taxon>
        <taxon>Rhodocyclaceae</taxon>
        <taxon>Niveibacterium</taxon>
    </lineage>
</organism>
<dbReference type="InterPro" id="IPR000595">
    <property type="entry name" value="cNMP-bd_dom"/>
</dbReference>